<gene>
    <name evidence="1" type="ORF">QPK29_000560</name>
</gene>
<organism evidence="1 2">
    <name type="scientific">Massilia orientalis</name>
    <dbReference type="NCBI Taxonomy" id="3050128"/>
    <lineage>
        <taxon>Bacteria</taxon>
        <taxon>Pseudomonadati</taxon>
        <taxon>Pseudomonadota</taxon>
        <taxon>Betaproteobacteria</taxon>
        <taxon>Burkholderiales</taxon>
        <taxon>Oxalobacteraceae</taxon>
        <taxon>Telluria group</taxon>
        <taxon>Massilia</taxon>
    </lineage>
</organism>
<keyword evidence="2" id="KW-1185">Reference proteome</keyword>
<evidence type="ECO:0000313" key="1">
    <source>
        <dbReference type="EMBL" id="MFJ1466185.1"/>
    </source>
</evidence>
<proteinExistence type="predicted"/>
<comment type="caution">
    <text evidence="1">The sequence shown here is derived from an EMBL/GenBank/DDBJ whole genome shotgun (WGS) entry which is preliminary data.</text>
</comment>
<sequence length="60" mass="6410">MMVGFIESPRYEVKDSAARAAESLTGLSDSAGAARGRRVAITIDAANARIDAKKESQSRR</sequence>
<accession>A0ACC7M3T7</accession>
<dbReference type="EMBL" id="JASNRB020000001">
    <property type="protein sequence ID" value="MFJ1466185.1"/>
    <property type="molecule type" value="Genomic_DNA"/>
</dbReference>
<reference evidence="1" key="1">
    <citation type="submission" date="2024-11" db="EMBL/GenBank/DDBJ databases">
        <title>Description of Massilia orientalis sp. nov., isolated from rhizosphere soil of Ageratina adenophora.</title>
        <authorList>
            <person name="Wang Y."/>
        </authorList>
    </citation>
    <scope>NUCLEOTIDE SEQUENCE</scope>
    <source>
        <strain evidence="1">YIM B02787</strain>
    </source>
</reference>
<protein>
    <submittedName>
        <fullName evidence="1">Uncharacterized protein</fullName>
    </submittedName>
</protein>
<evidence type="ECO:0000313" key="2">
    <source>
        <dbReference type="Proteomes" id="UP001168096"/>
    </source>
</evidence>
<name>A0ACC7M3T7_9BURK</name>
<dbReference type="Proteomes" id="UP001168096">
    <property type="component" value="Unassembled WGS sequence"/>
</dbReference>